<evidence type="ECO:0000313" key="2">
    <source>
        <dbReference type="EMBL" id="CAB4824058.1"/>
    </source>
</evidence>
<proteinExistence type="predicted"/>
<name>A0A6J7IPD7_9ZZZZ</name>
<sequence length="232" mass="23909">MSDHVTFTIVGDVAHIAIDDGKANALSHSVIAALHAALDHAAAEAKAVVLSGRPGRFCAGFDLSVIKGGSDAVHALVKEGALLTMRVYEFERPVVIACTGHALAAGAILLMAADVRIGCAGGFKIGLNEVAIGMPIPIFAGELARERLSRRHVTAATALATIYDPQGALDAGYLDAVVDTDVVDAALERATALAATLNLRAFGATRATMRSSVAAHVRATLDQDIGAFFVDA</sequence>
<dbReference type="Gene3D" id="3.90.226.10">
    <property type="entry name" value="2-enoyl-CoA Hydratase, Chain A, domain 1"/>
    <property type="match status" value="1"/>
</dbReference>
<organism evidence="3">
    <name type="scientific">freshwater metagenome</name>
    <dbReference type="NCBI Taxonomy" id="449393"/>
    <lineage>
        <taxon>unclassified sequences</taxon>
        <taxon>metagenomes</taxon>
        <taxon>ecological metagenomes</taxon>
    </lineage>
</organism>
<dbReference type="EMBL" id="CAFABA010000026">
    <property type="protein sequence ID" value="CAB4824058.1"/>
    <property type="molecule type" value="Genomic_DNA"/>
</dbReference>
<dbReference type="AlphaFoldDB" id="A0A6J7IPD7"/>
<reference evidence="3" key="1">
    <citation type="submission" date="2020-05" db="EMBL/GenBank/DDBJ databases">
        <authorList>
            <person name="Chiriac C."/>
            <person name="Salcher M."/>
            <person name="Ghai R."/>
            <person name="Kavagutti S V."/>
        </authorList>
    </citation>
    <scope>NUCLEOTIDE SEQUENCE</scope>
</reference>
<dbReference type="EMBL" id="CAEZYR010000046">
    <property type="protein sequence ID" value="CAB4744682.1"/>
    <property type="molecule type" value="Genomic_DNA"/>
</dbReference>
<dbReference type="EMBL" id="CAFBOS010000106">
    <property type="protein sequence ID" value="CAB5002556.1"/>
    <property type="molecule type" value="Genomic_DNA"/>
</dbReference>
<dbReference type="GO" id="GO:0003824">
    <property type="term" value="F:catalytic activity"/>
    <property type="evidence" value="ECO:0007669"/>
    <property type="project" value="UniProtKB-ARBA"/>
</dbReference>
<evidence type="ECO:0000313" key="4">
    <source>
        <dbReference type="EMBL" id="CAB5002556.1"/>
    </source>
</evidence>
<gene>
    <name evidence="1" type="ORF">UFOPK2754_01431</name>
    <name evidence="2" type="ORF">UFOPK3139_00895</name>
    <name evidence="3" type="ORF">UFOPK3543_02718</name>
    <name evidence="4" type="ORF">UFOPK3967_01718</name>
</gene>
<dbReference type="PANTHER" id="PTHR11941">
    <property type="entry name" value="ENOYL-COA HYDRATASE-RELATED"/>
    <property type="match status" value="1"/>
</dbReference>
<dbReference type="NCBIfam" id="NF004858">
    <property type="entry name" value="PRK06213.1"/>
    <property type="match status" value="1"/>
</dbReference>
<dbReference type="PANTHER" id="PTHR11941:SF54">
    <property type="entry name" value="ENOYL-COA HYDRATASE, MITOCHONDRIAL"/>
    <property type="match status" value="1"/>
</dbReference>
<dbReference type="InterPro" id="IPR001753">
    <property type="entry name" value="Enoyl-CoA_hydra/iso"/>
</dbReference>
<dbReference type="Pfam" id="PF00378">
    <property type="entry name" value="ECH_1"/>
    <property type="match status" value="1"/>
</dbReference>
<evidence type="ECO:0000313" key="3">
    <source>
        <dbReference type="EMBL" id="CAB4932114.1"/>
    </source>
</evidence>
<dbReference type="GO" id="GO:0006635">
    <property type="term" value="P:fatty acid beta-oxidation"/>
    <property type="evidence" value="ECO:0007669"/>
    <property type="project" value="TreeGrafter"/>
</dbReference>
<evidence type="ECO:0000313" key="1">
    <source>
        <dbReference type="EMBL" id="CAB4744682.1"/>
    </source>
</evidence>
<accession>A0A6J7IPD7</accession>
<dbReference type="InterPro" id="IPR029045">
    <property type="entry name" value="ClpP/crotonase-like_dom_sf"/>
</dbReference>
<protein>
    <submittedName>
        <fullName evidence="3">Unannotated protein</fullName>
    </submittedName>
</protein>
<dbReference type="SUPFAM" id="SSF52096">
    <property type="entry name" value="ClpP/crotonase"/>
    <property type="match status" value="1"/>
</dbReference>
<dbReference type="EMBL" id="CAFBMH010000148">
    <property type="protein sequence ID" value="CAB4932114.1"/>
    <property type="molecule type" value="Genomic_DNA"/>
</dbReference>
<dbReference type="CDD" id="cd06558">
    <property type="entry name" value="crotonase-like"/>
    <property type="match status" value="1"/>
</dbReference>